<dbReference type="Proteomes" id="UP000824037">
    <property type="component" value="Unassembled WGS sequence"/>
</dbReference>
<dbReference type="AlphaFoldDB" id="A0A9D2J3D7"/>
<dbReference type="EMBL" id="DXBY01000059">
    <property type="protein sequence ID" value="HIZ34792.1"/>
    <property type="molecule type" value="Genomic_DNA"/>
</dbReference>
<reference evidence="1" key="2">
    <citation type="submission" date="2021-04" db="EMBL/GenBank/DDBJ databases">
        <authorList>
            <person name="Gilroy R."/>
        </authorList>
    </citation>
    <scope>NUCLEOTIDE SEQUENCE</scope>
    <source>
        <strain evidence="1">ChiGjej4B4-7305</strain>
    </source>
</reference>
<comment type="caution">
    <text evidence="1">The sequence shown here is derived from an EMBL/GenBank/DDBJ whole genome shotgun (WGS) entry which is preliminary data.</text>
</comment>
<name>A0A9D2J3D7_9MICO</name>
<proteinExistence type="predicted"/>
<gene>
    <name evidence="1" type="ORF">H9815_03350</name>
</gene>
<sequence>MTAPVSSAVVLAEETWRERERVHAQQADTLTAAHRERRQSGAAHPVEDFLFTYYPTRPAQLRRWHPGGAVLLAGAAERAGWRWYRVDESGRASLDAAAFLADRGEGVTWARELLEGTLSRPARYTCFGLHEWAMVYRTSDVRHEQVPLRLGAEGTDAVVRAHPLRCTHFDAFRFFTDDAAPRNERPLDRASQLQVEQPGCLHANMDCYRIAMKLGPVVPGELLLDCFELARDIRELDMRASPYDLRDWGYQPVPIETPEGKATYVAAQREFTRRSNGLRDRLLAAIAALQAPPGTGHRI</sequence>
<evidence type="ECO:0000313" key="1">
    <source>
        <dbReference type="EMBL" id="HIZ34792.1"/>
    </source>
</evidence>
<reference evidence="1" key="1">
    <citation type="journal article" date="2021" name="PeerJ">
        <title>Extensive microbial diversity within the chicken gut microbiome revealed by metagenomics and culture.</title>
        <authorList>
            <person name="Gilroy R."/>
            <person name="Ravi A."/>
            <person name="Getino M."/>
            <person name="Pursley I."/>
            <person name="Horton D.L."/>
            <person name="Alikhan N.F."/>
            <person name="Baker D."/>
            <person name="Gharbi K."/>
            <person name="Hall N."/>
            <person name="Watson M."/>
            <person name="Adriaenssens E.M."/>
            <person name="Foster-Nyarko E."/>
            <person name="Jarju S."/>
            <person name="Secka A."/>
            <person name="Antonio M."/>
            <person name="Oren A."/>
            <person name="Chaudhuri R.R."/>
            <person name="La Ragione R."/>
            <person name="Hildebrand F."/>
            <person name="Pallen M.J."/>
        </authorList>
    </citation>
    <scope>NUCLEOTIDE SEQUENCE</scope>
    <source>
        <strain evidence="1">ChiGjej4B4-7305</strain>
    </source>
</reference>
<protein>
    <submittedName>
        <fullName evidence="1">3-methyladenine DNA glycosylase</fullName>
    </submittedName>
</protein>
<organism evidence="1 2">
    <name type="scientific">Candidatus Ruania gallistercoris</name>
    <dbReference type="NCBI Taxonomy" id="2838746"/>
    <lineage>
        <taxon>Bacteria</taxon>
        <taxon>Bacillati</taxon>
        <taxon>Actinomycetota</taxon>
        <taxon>Actinomycetes</taxon>
        <taxon>Micrococcales</taxon>
        <taxon>Ruaniaceae</taxon>
        <taxon>Ruania</taxon>
    </lineage>
</organism>
<evidence type="ECO:0000313" key="2">
    <source>
        <dbReference type="Proteomes" id="UP000824037"/>
    </source>
</evidence>
<accession>A0A9D2J3D7</accession>